<accession>A0A8S5RBV2</accession>
<name>A0A8S5RBV2_9VIRU</name>
<sequence>MASKTQKVITPENLGQGIAYNPQTKKWEVQSGFDCAALSALPSKPWKKGTTLLAKQDGECIQLTALDSIFQEIGVGIAADKTSAFTGETYNVTVTVTNTGESKNELTNLTVQKPLLGNYEILDVRTSKQAVDEVETLDQLNYNLKGLAKGGTFILRFSVKANDVGTFQFSATVNPNSALDQNTKNNTDTIILKANTKIDTTYVPSVDCPAISLTDVGSGLELRQVTAKERANKSLLLGIYGYESRENRVDNLYTDRTSLKGVQLRFSSPVTVAVYAHASGSGAAFNAAGSTFRVSQTDDVFADPREPLPKASYTIPDAVSTTDNQTFVFTKDAVQAFIVARPRGANCRWQGWYVISKSADAKTINLTNVVNAKVESYELISPNRKRLTDAQTLPSGKIATAYTGDTSFIPNLIVKSGQAASATIENAHSLPFAKTSGLVTITGNRITVDANATSSDSLLTDYFKVTIED</sequence>
<evidence type="ECO:0000313" key="2">
    <source>
        <dbReference type="EMBL" id="DAE28553.1"/>
    </source>
</evidence>
<proteinExistence type="predicted"/>
<dbReference type="Pfam" id="PF01345">
    <property type="entry name" value="DUF11"/>
    <property type="match status" value="1"/>
</dbReference>
<dbReference type="EMBL" id="BK059088">
    <property type="protein sequence ID" value="DAE28553.1"/>
    <property type="molecule type" value="Genomic_DNA"/>
</dbReference>
<feature type="domain" description="DUF11" evidence="1">
    <location>
        <begin position="75"/>
        <end position="190"/>
    </location>
</feature>
<evidence type="ECO:0000259" key="1">
    <source>
        <dbReference type="Pfam" id="PF01345"/>
    </source>
</evidence>
<dbReference type="InterPro" id="IPR001434">
    <property type="entry name" value="OmcB-like_DUF11"/>
</dbReference>
<organism evidence="2">
    <name type="scientific">virus sp. ctOZh10</name>
    <dbReference type="NCBI Taxonomy" id="2828250"/>
    <lineage>
        <taxon>Viruses</taxon>
    </lineage>
</organism>
<reference evidence="2" key="1">
    <citation type="journal article" date="2021" name="Proc. Natl. Acad. Sci. U.S.A.">
        <title>A Catalog of Tens of Thousands of Viruses from Human Metagenomes Reveals Hidden Associations with Chronic Diseases.</title>
        <authorList>
            <person name="Tisza M.J."/>
            <person name="Buck C.B."/>
        </authorList>
    </citation>
    <scope>NUCLEOTIDE SEQUENCE</scope>
    <source>
        <strain evidence="2">CtOZh10</strain>
    </source>
</reference>
<dbReference type="Gene3D" id="2.60.40.10">
    <property type="entry name" value="Immunoglobulins"/>
    <property type="match status" value="1"/>
</dbReference>
<dbReference type="InterPro" id="IPR013783">
    <property type="entry name" value="Ig-like_fold"/>
</dbReference>
<protein>
    <submittedName>
        <fullName evidence="2">Translocon-associated protein beta (TRAPB)</fullName>
    </submittedName>
</protein>